<protein>
    <recommendedName>
        <fullName evidence="5">Blue (type 1) copper domain-containing protein</fullName>
    </recommendedName>
</protein>
<dbReference type="Proteomes" id="UP000623687">
    <property type="component" value="Unassembled WGS sequence"/>
</dbReference>
<dbReference type="EMBL" id="JACETU010000001">
    <property type="protein sequence ID" value="KAF7440844.1"/>
    <property type="molecule type" value="Genomic_DNA"/>
</dbReference>
<evidence type="ECO:0000256" key="2">
    <source>
        <dbReference type="ARBA" id="ARBA00023008"/>
    </source>
</evidence>
<gene>
    <name evidence="6" type="ORF">PC9H_001192</name>
</gene>
<name>A0A8H7A4X1_PLEOS</name>
<feature type="signal peptide" evidence="4">
    <location>
        <begin position="1"/>
        <end position="19"/>
    </location>
</feature>
<feature type="chain" id="PRO_5034890097" description="Blue (type 1) copper domain-containing protein" evidence="4">
    <location>
        <begin position="20"/>
        <end position="238"/>
    </location>
</feature>
<feature type="domain" description="Blue (type 1) copper" evidence="5">
    <location>
        <begin position="57"/>
        <end position="153"/>
    </location>
</feature>
<dbReference type="PANTHER" id="PTHR34883:SF4">
    <property type="entry name" value="CUPREDOXIN"/>
    <property type="match status" value="1"/>
</dbReference>
<feature type="compositionally biased region" description="Low complexity" evidence="3">
    <location>
        <begin position="192"/>
        <end position="207"/>
    </location>
</feature>
<keyword evidence="4" id="KW-0732">Signal</keyword>
<keyword evidence="2" id="KW-0186">Copper</keyword>
<dbReference type="CDD" id="cd00920">
    <property type="entry name" value="Cupredoxin"/>
    <property type="match status" value="1"/>
</dbReference>
<reference evidence="6" key="1">
    <citation type="submission" date="2019-07" db="EMBL/GenBank/DDBJ databases">
        <authorList>
            <person name="Palmer J.M."/>
        </authorList>
    </citation>
    <scope>NUCLEOTIDE SEQUENCE</scope>
    <source>
        <strain evidence="6">PC9</strain>
    </source>
</reference>
<evidence type="ECO:0000313" key="7">
    <source>
        <dbReference type="Proteomes" id="UP000623687"/>
    </source>
</evidence>
<proteinExistence type="predicted"/>
<feature type="region of interest" description="Disordered" evidence="3">
    <location>
        <begin position="177"/>
        <end position="215"/>
    </location>
</feature>
<dbReference type="GeneID" id="59371033"/>
<keyword evidence="1" id="KW-0479">Metal-binding</keyword>
<dbReference type="InterPro" id="IPR008972">
    <property type="entry name" value="Cupredoxin"/>
</dbReference>
<comment type="caution">
    <text evidence="6">The sequence shown here is derived from an EMBL/GenBank/DDBJ whole genome shotgun (WGS) entry which is preliminary data.</text>
</comment>
<evidence type="ECO:0000256" key="4">
    <source>
        <dbReference type="SAM" id="SignalP"/>
    </source>
</evidence>
<dbReference type="OrthoDB" id="1921208at2759"/>
<evidence type="ECO:0000256" key="3">
    <source>
        <dbReference type="SAM" id="MobiDB-lite"/>
    </source>
</evidence>
<evidence type="ECO:0000256" key="1">
    <source>
        <dbReference type="ARBA" id="ARBA00022723"/>
    </source>
</evidence>
<dbReference type="VEuPathDB" id="FungiDB:PC9H_001192"/>
<dbReference type="AlphaFoldDB" id="A0A8H7A4X1"/>
<evidence type="ECO:0000313" key="6">
    <source>
        <dbReference type="EMBL" id="KAF7440844.1"/>
    </source>
</evidence>
<evidence type="ECO:0000259" key="5">
    <source>
        <dbReference type="Pfam" id="PF00127"/>
    </source>
</evidence>
<dbReference type="Gene3D" id="2.60.40.420">
    <property type="entry name" value="Cupredoxins - blue copper proteins"/>
    <property type="match status" value="1"/>
</dbReference>
<dbReference type="GO" id="GO:0005507">
    <property type="term" value="F:copper ion binding"/>
    <property type="evidence" value="ECO:0007669"/>
    <property type="project" value="InterPro"/>
</dbReference>
<dbReference type="RefSeq" id="XP_036636688.1">
    <property type="nucleotide sequence ID" value="XM_036770843.1"/>
</dbReference>
<dbReference type="InterPro" id="IPR000923">
    <property type="entry name" value="BlueCu_1"/>
</dbReference>
<dbReference type="SUPFAM" id="SSF49503">
    <property type="entry name" value="Cupredoxins"/>
    <property type="match status" value="1"/>
</dbReference>
<dbReference type="InterPro" id="IPR052953">
    <property type="entry name" value="Ser-rich/MCO-related"/>
</dbReference>
<keyword evidence="7" id="KW-1185">Reference proteome</keyword>
<dbReference type="GO" id="GO:0009055">
    <property type="term" value="F:electron transfer activity"/>
    <property type="evidence" value="ECO:0007669"/>
    <property type="project" value="InterPro"/>
</dbReference>
<sequence length="238" mass="23081">MMFKTAAAICSLLPSLALAQYGYNPPAGNSSPTTSSAAAAAAVPSAPANTDGHINVDVAAGGQFVFSPANITAPNNTVVTFFFPNAGITHSVTQSSFAAPCTYLAASSNNSAGFDSGLTAGTQFSITITDDTKPIWFHCKQITHCGIGMVGSINAPTTGNTHANFVAAAMAIGAAGEPTEADNGPTTGGFGALATAPPTSGTAAPTSGGSGGSGNGALQTGMSMAAVLAGVAAAVSFA</sequence>
<accession>A0A8H7A4X1</accession>
<dbReference type="Pfam" id="PF00127">
    <property type="entry name" value="Copper-bind"/>
    <property type="match status" value="1"/>
</dbReference>
<dbReference type="PANTHER" id="PTHR34883">
    <property type="entry name" value="SERINE-RICH PROTEIN, PUTATIVE-RELATED-RELATED"/>
    <property type="match status" value="1"/>
</dbReference>
<organism evidence="6 7">
    <name type="scientific">Pleurotus ostreatus</name>
    <name type="common">Oyster mushroom</name>
    <name type="synonym">White-rot fungus</name>
    <dbReference type="NCBI Taxonomy" id="5322"/>
    <lineage>
        <taxon>Eukaryota</taxon>
        <taxon>Fungi</taxon>
        <taxon>Dikarya</taxon>
        <taxon>Basidiomycota</taxon>
        <taxon>Agaricomycotina</taxon>
        <taxon>Agaricomycetes</taxon>
        <taxon>Agaricomycetidae</taxon>
        <taxon>Agaricales</taxon>
        <taxon>Pleurotineae</taxon>
        <taxon>Pleurotaceae</taxon>
        <taxon>Pleurotus</taxon>
    </lineage>
</organism>